<comment type="caution">
    <text evidence="4">The sequence shown here is derived from an EMBL/GenBank/DDBJ whole genome shotgun (WGS) entry which is preliminary data.</text>
</comment>
<feature type="domain" description="PITH" evidence="3">
    <location>
        <begin position="35"/>
        <end position="208"/>
    </location>
</feature>
<dbReference type="EMBL" id="JANBPT010000253">
    <property type="protein sequence ID" value="KAJ1924823.1"/>
    <property type="molecule type" value="Genomic_DNA"/>
</dbReference>
<dbReference type="PROSITE" id="PS51532">
    <property type="entry name" value="PITH"/>
    <property type="match status" value="1"/>
</dbReference>
<evidence type="ECO:0000313" key="5">
    <source>
        <dbReference type="Proteomes" id="UP001150569"/>
    </source>
</evidence>
<dbReference type="OrthoDB" id="2635at2759"/>
<evidence type="ECO:0000256" key="2">
    <source>
        <dbReference type="SAM" id="MobiDB-lite"/>
    </source>
</evidence>
<feature type="region of interest" description="Disordered" evidence="2">
    <location>
        <begin position="1"/>
        <end position="38"/>
    </location>
</feature>
<organism evidence="4 5">
    <name type="scientific">Tieghemiomyces parasiticus</name>
    <dbReference type="NCBI Taxonomy" id="78921"/>
    <lineage>
        <taxon>Eukaryota</taxon>
        <taxon>Fungi</taxon>
        <taxon>Fungi incertae sedis</taxon>
        <taxon>Zoopagomycota</taxon>
        <taxon>Kickxellomycotina</taxon>
        <taxon>Dimargaritomycetes</taxon>
        <taxon>Dimargaritales</taxon>
        <taxon>Dimargaritaceae</taxon>
        <taxon>Tieghemiomyces</taxon>
    </lineage>
</organism>
<dbReference type="SUPFAM" id="SSF49785">
    <property type="entry name" value="Galactose-binding domain-like"/>
    <property type="match status" value="1"/>
</dbReference>
<dbReference type="InterPro" id="IPR008979">
    <property type="entry name" value="Galactose-bd-like_sf"/>
</dbReference>
<comment type="similarity">
    <text evidence="1">Belongs to the PITHD1 family.</text>
</comment>
<dbReference type="AlphaFoldDB" id="A0A9W8DTG3"/>
<protein>
    <recommendedName>
        <fullName evidence="3">PITH domain-containing protein</fullName>
    </recommendedName>
</protein>
<feature type="compositionally biased region" description="Basic and acidic residues" evidence="2">
    <location>
        <begin position="28"/>
        <end position="38"/>
    </location>
</feature>
<dbReference type="InterPro" id="IPR010400">
    <property type="entry name" value="PITH_dom"/>
</dbReference>
<evidence type="ECO:0000313" key="4">
    <source>
        <dbReference type="EMBL" id="KAJ1924823.1"/>
    </source>
</evidence>
<dbReference type="Proteomes" id="UP001150569">
    <property type="component" value="Unassembled WGS sequence"/>
</dbReference>
<dbReference type="Gene3D" id="2.60.120.470">
    <property type="entry name" value="PITH domain"/>
    <property type="match status" value="1"/>
</dbReference>
<evidence type="ECO:0000259" key="3">
    <source>
        <dbReference type="PROSITE" id="PS51532"/>
    </source>
</evidence>
<dbReference type="GO" id="GO:0005634">
    <property type="term" value="C:nucleus"/>
    <property type="evidence" value="ECO:0007669"/>
    <property type="project" value="TreeGrafter"/>
</dbReference>
<dbReference type="PANTHER" id="PTHR12175:SF1">
    <property type="entry name" value="PITH DOMAIN-CONTAINING PROTEIN 1"/>
    <property type="match status" value="1"/>
</dbReference>
<dbReference type="Pfam" id="PF06201">
    <property type="entry name" value="PITH"/>
    <property type="match status" value="1"/>
</dbReference>
<dbReference type="InterPro" id="IPR037047">
    <property type="entry name" value="PITH_dom_sf"/>
</dbReference>
<evidence type="ECO:0000256" key="1">
    <source>
        <dbReference type="ARBA" id="ARBA00025788"/>
    </source>
</evidence>
<reference evidence="4" key="1">
    <citation type="submission" date="2022-07" db="EMBL/GenBank/DDBJ databases">
        <title>Phylogenomic reconstructions and comparative analyses of Kickxellomycotina fungi.</title>
        <authorList>
            <person name="Reynolds N.K."/>
            <person name="Stajich J.E."/>
            <person name="Barry K."/>
            <person name="Grigoriev I.V."/>
            <person name="Crous P."/>
            <person name="Smith M.E."/>
        </authorList>
    </citation>
    <scope>NUCLEOTIDE SEQUENCE</scope>
    <source>
        <strain evidence="4">RSA 861</strain>
    </source>
</reference>
<keyword evidence="5" id="KW-1185">Reference proteome</keyword>
<accession>A0A9W8DTG3</accession>
<gene>
    <name evidence="4" type="ORF">IWQ60_004970</name>
</gene>
<sequence>MSNCQGEAGQSDYHPAGDGHHHHHGHGHGHDHDHDHDIEPALKDSLYGKIDLDRVRCLNEHSAGAAQSIFKPWDKRKDREPYLESDCDEQLILFVPFTGMVKLKSILLWGGPEGKAPAKLKVFINTEDMDFDNVEGRKCTQEWDLVEDQGDLIEYHTRVAKFNNVRSLTLFIPENYGDDVTRLQYLGFTGEWTELREDPLITIYELKPNLADHKTPAGENLGHQNIF</sequence>
<name>A0A9W8DTG3_9FUNG</name>
<dbReference type="GO" id="GO:0005737">
    <property type="term" value="C:cytoplasm"/>
    <property type="evidence" value="ECO:0007669"/>
    <property type="project" value="UniProtKB-ARBA"/>
</dbReference>
<proteinExistence type="inferred from homology"/>
<dbReference type="PANTHER" id="PTHR12175">
    <property type="entry name" value="AD039 HT014 THIOREDOXIN FAMILY TRP26"/>
    <property type="match status" value="1"/>
</dbReference>
<dbReference type="InterPro" id="IPR045099">
    <property type="entry name" value="PITH1-like"/>
</dbReference>